<dbReference type="PANTHER" id="PTHR34145:SF68">
    <property type="entry name" value="FBD DOMAIN-CONTAINING PROTEIN"/>
    <property type="match status" value="1"/>
</dbReference>
<sequence length="456" mass="52332">MFVQKHKKDLEELANIRQALICLPYHLVTTEKEMSCLARIADEEEKLVKKIVIPSFISEEKLSCIIEIANHADFEIIDGQPSTEEVPECSKGHQGNVHPNITKHPQNDSCYSSHVVKEDTFCQLPLLSEYEQHNNNCYSSHVVMQDRLSQLPDEILVSILSQLTLREPNLRVRDKALNPDFCEKEGLRHINWINHVVDLHRSHTLEEFSVRLLFEGNFKCEIDKWLKFASSKKVESLELFLLIGYWVESDRYSIPIELLNHGSSDASLFGFGALKSLTLDGIDVCNQVAKIFLSNCPLLEQLPIRNSRLLKHLEIGPSLKLKHLEIYLCKIDYLEICNANLISFGFKGTEETNLCLENVSSVVNLQIEVYRGSLPILIDLIATKFSEVEKLSFEVSSDQLRALDFRHSFPKFNNLKWLILSVVDCTLLEVTPLLQASPYLQMFEIKDLWWNYSTAT</sequence>
<accession>A0A1S3ZN44</accession>
<dbReference type="STRING" id="4097.A0A1S3ZN44"/>
<dbReference type="AlphaFoldDB" id="A0A1S3ZN44"/>
<reference evidence="2" key="1">
    <citation type="submission" date="2025-08" db="UniProtKB">
        <authorList>
            <consortium name="RefSeq"/>
        </authorList>
    </citation>
    <scope>IDENTIFICATION</scope>
</reference>
<dbReference type="OrthoDB" id="1305612at2759"/>
<evidence type="ECO:0000313" key="2">
    <source>
        <dbReference type="RefSeq" id="XP_016465719.1"/>
    </source>
</evidence>
<evidence type="ECO:0000259" key="1">
    <source>
        <dbReference type="Pfam" id="PF23622"/>
    </source>
</evidence>
<dbReference type="PANTHER" id="PTHR34145">
    <property type="entry name" value="OS02G0105600 PROTEIN"/>
    <property type="match status" value="1"/>
</dbReference>
<name>A0A1S3ZN44_TOBAC</name>
<dbReference type="InterPro" id="IPR053772">
    <property type="entry name" value="At1g61320/At1g61330-like"/>
</dbReference>
<dbReference type="RefSeq" id="XP_016465719.1">
    <property type="nucleotide sequence ID" value="XM_016610233.1"/>
</dbReference>
<protein>
    <recommendedName>
        <fullName evidence="1">At1g61320/AtMIF1 LRR domain-containing protein</fullName>
    </recommendedName>
</protein>
<dbReference type="KEGG" id="nta:107788558"/>
<dbReference type="Pfam" id="PF23622">
    <property type="entry name" value="LRR_At1g61320_AtMIF1"/>
    <property type="match status" value="1"/>
</dbReference>
<proteinExistence type="predicted"/>
<feature type="domain" description="At1g61320/AtMIF1 LRR" evidence="1">
    <location>
        <begin position="219"/>
        <end position="445"/>
    </location>
</feature>
<dbReference type="InterPro" id="IPR055357">
    <property type="entry name" value="LRR_At1g61320_AtMIF1"/>
</dbReference>
<gene>
    <name evidence="2" type="primary">LOC107788558</name>
</gene>
<organism evidence="2">
    <name type="scientific">Nicotiana tabacum</name>
    <name type="common">Common tobacco</name>
    <dbReference type="NCBI Taxonomy" id="4097"/>
    <lineage>
        <taxon>Eukaryota</taxon>
        <taxon>Viridiplantae</taxon>
        <taxon>Streptophyta</taxon>
        <taxon>Embryophyta</taxon>
        <taxon>Tracheophyta</taxon>
        <taxon>Spermatophyta</taxon>
        <taxon>Magnoliopsida</taxon>
        <taxon>eudicotyledons</taxon>
        <taxon>Gunneridae</taxon>
        <taxon>Pentapetalae</taxon>
        <taxon>asterids</taxon>
        <taxon>lamiids</taxon>
        <taxon>Solanales</taxon>
        <taxon>Solanaceae</taxon>
        <taxon>Nicotianoideae</taxon>
        <taxon>Nicotianeae</taxon>
        <taxon>Nicotiana</taxon>
    </lineage>
</organism>
<dbReference type="PaxDb" id="4097-A0A1S3ZN44"/>